<gene>
    <name evidence="3" type="ORF">QUF85_25035</name>
</gene>
<evidence type="ECO:0000256" key="2">
    <source>
        <dbReference type="SAM" id="Phobius"/>
    </source>
</evidence>
<evidence type="ECO:0000313" key="4">
    <source>
        <dbReference type="Proteomes" id="UP001238973"/>
    </source>
</evidence>
<evidence type="ECO:0000256" key="1">
    <source>
        <dbReference type="SAM" id="MobiDB-lite"/>
    </source>
</evidence>
<keyword evidence="2" id="KW-0812">Transmembrane</keyword>
<evidence type="ECO:0000313" key="3">
    <source>
        <dbReference type="EMBL" id="MDM5286551.1"/>
    </source>
</evidence>
<feature type="region of interest" description="Disordered" evidence="1">
    <location>
        <begin position="49"/>
        <end position="69"/>
    </location>
</feature>
<feature type="compositionally biased region" description="Basic and acidic residues" evidence="1">
    <location>
        <begin position="53"/>
        <end position="69"/>
    </location>
</feature>
<sequence length="69" mass="8156">MQYFVLALIIGVIIFTLFRMFKKNKKIPSNQYTPIDDINNGLVRNYSSEPQEIESRKEIPYEEVDKKSD</sequence>
<accession>A0AAJ1QSN0</accession>
<proteinExistence type="predicted"/>
<reference evidence="3" key="1">
    <citation type="submission" date="2023-06" db="EMBL/GenBank/DDBJ databases">
        <title>Comparative genomics of Bacillaceae isolates and their secondary metabolite potential.</title>
        <authorList>
            <person name="Song L."/>
            <person name="Nielsen L.J."/>
            <person name="Mohite O."/>
            <person name="Xu X."/>
            <person name="Weber T."/>
            <person name="Kovacs A.T."/>
        </authorList>
    </citation>
    <scope>NUCLEOTIDE SEQUENCE</scope>
    <source>
        <strain evidence="3">G1S1</strain>
    </source>
</reference>
<protein>
    <submittedName>
        <fullName evidence="3">FeoB-associated Cys-rich membrane protein</fullName>
    </submittedName>
</protein>
<name>A0AAJ1QSN0_9BACI</name>
<dbReference type="RefSeq" id="WP_048882950.1">
    <property type="nucleotide sequence ID" value="NZ_JAMBMM010000026.1"/>
</dbReference>
<feature type="transmembrane region" description="Helical" evidence="2">
    <location>
        <begin position="6"/>
        <end position="21"/>
    </location>
</feature>
<dbReference type="EMBL" id="JAUCFI010000003">
    <property type="protein sequence ID" value="MDM5286551.1"/>
    <property type="molecule type" value="Genomic_DNA"/>
</dbReference>
<keyword evidence="2" id="KW-1133">Transmembrane helix</keyword>
<dbReference type="Proteomes" id="UP001238973">
    <property type="component" value="Unassembled WGS sequence"/>
</dbReference>
<keyword evidence="2" id="KW-0472">Membrane</keyword>
<dbReference type="AlphaFoldDB" id="A0AAJ1QSN0"/>
<comment type="caution">
    <text evidence="3">The sequence shown here is derived from an EMBL/GenBank/DDBJ whole genome shotgun (WGS) entry which is preliminary data.</text>
</comment>
<organism evidence="3 4">
    <name type="scientific">Peribacillus frigoritolerans</name>
    <dbReference type="NCBI Taxonomy" id="450367"/>
    <lineage>
        <taxon>Bacteria</taxon>
        <taxon>Bacillati</taxon>
        <taxon>Bacillota</taxon>
        <taxon>Bacilli</taxon>
        <taxon>Bacillales</taxon>
        <taxon>Bacillaceae</taxon>
        <taxon>Peribacillus</taxon>
    </lineage>
</organism>